<name>A0A8S3T9N4_MYTED</name>
<comment type="caution">
    <text evidence="4">The sequence shown here is derived from an EMBL/GenBank/DDBJ whole genome shotgun (WGS) entry which is preliminary data.</text>
</comment>
<evidence type="ECO:0000313" key="4">
    <source>
        <dbReference type="EMBL" id="CAG2225814.1"/>
    </source>
</evidence>
<dbReference type="PROSITE" id="PS51004">
    <property type="entry name" value="SEMA"/>
    <property type="match status" value="1"/>
</dbReference>
<dbReference type="InterPro" id="IPR001627">
    <property type="entry name" value="Semap_dom"/>
</dbReference>
<comment type="caution">
    <text evidence="1">Lacks conserved residue(s) required for the propagation of feature annotation.</text>
</comment>
<organism evidence="4 5">
    <name type="scientific">Mytilus edulis</name>
    <name type="common">Blue mussel</name>
    <dbReference type="NCBI Taxonomy" id="6550"/>
    <lineage>
        <taxon>Eukaryota</taxon>
        <taxon>Metazoa</taxon>
        <taxon>Spiralia</taxon>
        <taxon>Lophotrochozoa</taxon>
        <taxon>Mollusca</taxon>
        <taxon>Bivalvia</taxon>
        <taxon>Autobranchia</taxon>
        <taxon>Pteriomorphia</taxon>
        <taxon>Mytilida</taxon>
        <taxon>Mytiloidea</taxon>
        <taxon>Mytilidae</taxon>
        <taxon>Mytilinae</taxon>
        <taxon>Mytilus</taxon>
    </lineage>
</organism>
<evidence type="ECO:0000256" key="1">
    <source>
        <dbReference type="PROSITE-ProRule" id="PRU00352"/>
    </source>
</evidence>
<feature type="domain" description="Sema" evidence="3">
    <location>
        <begin position="7"/>
        <end position="245"/>
    </location>
</feature>
<proteinExistence type="predicted"/>
<feature type="chain" id="PRO_5035755561" description="Sema domain-containing protein" evidence="2">
    <location>
        <begin position="21"/>
        <end position="245"/>
    </location>
</feature>
<dbReference type="OrthoDB" id="6133084at2759"/>
<keyword evidence="5" id="KW-1185">Reference proteome</keyword>
<evidence type="ECO:0000313" key="5">
    <source>
        <dbReference type="Proteomes" id="UP000683360"/>
    </source>
</evidence>
<sequence>MDLLVLIVTVLVTELRCFYSKPVYINHDEKFRNIAVTSDFVYIGGNSKIIQLDSSLIQLDQKYVSMEGRKSIYDENWLLTTHNNESLIVCNYNSNYKTLCVKLKLDLSVVTYSLTLYKSNKPSTKYLATTFKQSNVLIIASSKCLSYNSHDHCLAISRYSLDNFLYESEKHFGCFVDYLQQAKHVTFRTVVGIEKFVYFLFSTEDGHSKLGKMCTCDARFNSFEDTPIICSHDGKNYTLAHDAVH</sequence>
<dbReference type="InterPro" id="IPR015943">
    <property type="entry name" value="WD40/YVTN_repeat-like_dom_sf"/>
</dbReference>
<reference evidence="4" key="1">
    <citation type="submission" date="2021-03" db="EMBL/GenBank/DDBJ databases">
        <authorList>
            <person name="Bekaert M."/>
        </authorList>
    </citation>
    <scope>NUCLEOTIDE SEQUENCE</scope>
</reference>
<protein>
    <recommendedName>
        <fullName evidence="3">Sema domain-containing protein</fullName>
    </recommendedName>
</protein>
<dbReference type="Proteomes" id="UP000683360">
    <property type="component" value="Unassembled WGS sequence"/>
</dbReference>
<keyword evidence="2" id="KW-0732">Signal</keyword>
<dbReference type="Gene3D" id="2.130.10.10">
    <property type="entry name" value="YVTN repeat-like/Quinoprotein amine dehydrogenase"/>
    <property type="match status" value="1"/>
</dbReference>
<dbReference type="InterPro" id="IPR036352">
    <property type="entry name" value="Semap_dom_sf"/>
</dbReference>
<evidence type="ECO:0000256" key="2">
    <source>
        <dbReference type="SAM" id="SignalP"/>
    </source>
</evidence>
<evidence type="ECO:0000259" key="3">
    <source>
        <dbReference type="PROSITE" id="PS51004"/>
    </source>
</evidence>
<accession>A0A8S3T9N4</accession>
<dbReference type="EMBL" id="CAJPWZ010001861">
    <property type="protein sequence ID" value="CAG2225814.1"/>
    <property type="molecule type" value="Genomic_DNA"/>
</dbReference>
<feature type="signal peptide" evidence="2">
    <location>
        <begin position="1"/>
        <end position="20"/>
    </location>
</feature>
<gene>
    <name evidence="4" type="ORF">MEDL_38934</name>
</gene>
<dbReference type="SUPFAM" id="SSF101912">
    <property type="entry name" value="Sema domain"/>
    <property type="match status" value="1"/>
</dbReference>
<dbReference type="AlphaFoldDB" id="A0A8S3T9N4"/>